<organism evidence="1 2">
    <name type="scientific">Arachis hypogaea</name>
    <name type="common">Peanut</name>
    <dbReference type="NCBI Taxonomy" id="3818"/>
    <lineage>
        <taxon>Eukaryota</taxon>
        <taxon>Viridiplantae</taxon>
        <taxon>Streptophyta</taxon>
        <taxon>Embryophyta</taxon>
        <taxon>Tracheophyta</taxon>
        <taxon>Spermatophyta</taxon>
        <taxon>Magnoliopsida</taxon>
        <taxon>eudicotyledons</taxon>
        <taxon>Gunneridae</taxon>
        <taxon>Pentapetalae</taxon>
        <taxon>rosids</taxon>
        <taxon>fabids</taxon>
        <taxon>Fabales</taxon>
        <taxon>Fabaceae</taxon>
        <taxon>Papilionoideae</taxon>
        <taxon>50 kb inversion clade</taxon>
        <taxon>dalbergioids sensu lato</taxon>
        <taxon>Dalbergieae</taxon>
        <taxon>Pterocarpus clade</taxon>
        <taxon>Arachis</taxon>
    </lineage>
</organism>
<keyword evidence="2" id="KW-1185">Reference proteome</keyword>
<proteinExistence type="predicted"/>
<name>A0A445DTM6_ARAHY</name>
<sequence>MEPANEIRSQGCKSSTGFMEGFTEQSAAVIPFLSRRRRVPHRWSSRLVLLCSAIREQRAQNNKSLFNGNKFRNFCGNKLKSSMGKVSGSIRSTNYAVIGNEERLHVTWKEGHCQKLA</sequence>
<reference evidence="1 2" key="1">
    <citation type="submission" date="2019-01" db="EMBL/GenBank/DDBJ databases">
        <title>Sequencing of cultivated peanut Arachis hypogaea provides insights into genome evolution and oil improvement.</title>
        <authorList>
            <person name="Chen X."/>
        </authorList>
    </citation>
    <scope>NUCLEOTIDE SEQUENCE [LARGE SCALE GENOMIC DNA]</scope>
    <source>
        <strain evidence="2">cv. Fuhuasheng</strain>
        <tissue evidence="1">Leaves</tissue>
    </source>
</reference>
<dbReference type="EMBL" id="SDMP01000003">
    <property type="protein sequence ID" value="RYR66530.1"/>
    <property type="molecule type" value="Genomic_DNA"/>
</dbReference>
<protein>
    <submittedName>
        <fullName evidence="1">Uncharacterized protein</fullName>
    </submittedName>
</protein>
<dbReference type="AlphaFoldDB" id="A0A445DTM6"/>
<dbReference type="Proteomes" id="UP000289738">
    <property type="component" value="Chromosome A03"/>
</dbReference>
<accession>A0A445DTM6</accession>
<comment type="caution">
    <text evidence="1">The sequence shown here is derived from an EMBL/GenBank/DDBJ whole genome shotgun (WGS) entry which is preliminary data.</text>
</comment>
<gene>
    <name evidence="1" type="ORF">Ahy_A03g012544</name>
</gene>
<evidence type="ECO:0000313" key="1">
    <source>
        <dbReference type="EMBL" id="RYR66530.1"/>
    </source>
</evidence>
<evidence type="ECO:0000313" key="2">
    <source>
        <dbReference type="Proteomes" id="UP000289738"/>
    </source>
</evidence>